<feature type="compositionally biased region" description="Basic and acidic residues" evidence="9">
    <location>
        <begin position="1"/>
        <end position="12"/>
    </location>
</feature>
<dbReference type="Gene3D" id="1.20.1280.50">
    <property type="match status" value="1"/>
</dbReference>
<feature type="compositionally biased region" description="Low complexity" evidence="9">
    <location>
        <begin position="457"/>
        <end position="468"/>
    </location>
</feature>
<feature type="compositionally biased region" description="Polar residues" evidence="9">
    <location>
        <begin position="339"/>
        <end position="364"/>
    </location>
</feature>
<dbReference type="GO" id="GO:0016787">
    <property type="term" value="F:hydrolase activity"/>
    <property type="evidence" value="ECO:0007669"/>
    <property type="project" value="UniProtKB-KW"/>
</dbReference>
<evidence type="ECO:0000259" key="10">
    <source>
        <dbReference type="PROSITE" id="PS50181"/>
    </source>
</evidence>
<feature type="region of interest" description="Disordered" evidence="9">
    <location>
        <begin position="390"/>
        <end position="409"/>
    </location>
</feature>
<feature type="compositionally biased region" description="Polar residues" evidence="9">
    <location>
        <begin position="318"/>
        <end position="331"/>
    </location>
</feature>
<evidence type="ECO:0000256" key="2">
    <source>
        <dbReference type="ARBA" id="ARBA00022801"/>
    </source>
</evidence>
<evidence type="ECO:0000256" key="5">
    <source>
        <dbReference type="ARBA" id="ARBA00023235"/>
    </source>
</evidence>
<dbReference type="Pfam" id="PF00646">
    <property type="entry name" value="F-box"/>
    <property type="match status" value="1"/>
</dbReference>
<feature type="region of interest" description="Disordered" evidence="9">
    <location>
        <begin position="814"/>
        <end position="834"/>
    </location>
</feature>
<accession>A0A914AUR0</accession>
<feature type="region of interest" description="Disordered" evidence="9">
    <location>
        <begin position="422"/>
        <end position="500"/>
    </location>
</feature>
<dbReference type="InterPro" id="IPR001810">
    <property type="entry name" value="F-box_dom"/>
</dbReference>
<comment type="catalytic activity">
    <reaction evidence="8">
        <text>ATP + H2O = ADP + phosphate + H(+)</text>
        <dbReference type="Rhea" id="RHEA:13065"/>
        <dbReference type="ChEBI" id="CHEBI:15377"/>
        <dbReference type="ChEBI" id="CHEBI:15378"/>
        <dbReference type="ChEBI" id="CHEBI:30616"/>
        <dbReference type="ChEBI" id="CHEBI:43474"/>
        <dbReference type="ChEBI" id="CHEBI:456216"/>
        <dbReference type="EC" id="5.6.2.4"/>
    </reaction>
</comment>
<feature type="region of interest" description="Disordered" evidence="9">
    <location>
        <begin position="1"/>
        <end position="148"/>
    </location>
</feature>
<feature type="region of interest" description="Disordered" evidence="9">
    <location>
        <begin position="512"/>
        <end position="535"/>
    </location>
</feature>
<dbReference type="OMA" id="IAYIANC"/>
<dbReference type="RefSeq" id="XP_038067815.1">
    <property type="nucleotide sequence ID" value="XM_038211887.1"/>
</dbReference>
<keyword evidence="2" id="KW-0378">Hydrolase</keyword>
<keyword evidence="3" id="KW-0347">Helicase</keyword>
<feature type="region of interest" description="Disordered" evidence="9">
    <location>
        <begin position="309"/>
        <end position="383"/>
    </location>
</feature>
<proteinExistence type="predicted"/>
<reference evidence="11" key="1">
    <citation type="submission" date="2022-11" db="UniProtKB">
        <authorList>
            <consortium name="EnsemblMetazoa"/>
        </authorList>
    </citation>
    <scope>IDENTIFICATION</scope>
</reference>
<keyword evidence="1" id="KW-0547">Nucleotide-binding</keyword>
<dbReference type="GO" id="GO:0005524">
    <property type="term" value="F:ATP binding"/>
    <property type="evidence" value="ECO:0007669"/>
    <property type="project" value="UniProtKB-KW"/>
</dbReference>
<dbReference type="InterPro" id="IPR027417">
    <property type="entry name" value="P-loop_NTPase"/>
</dbReference>
<dbReference type="Gene3D" id="3.40.50.300">
    <property type="entry name" value="P-loop containing nucleotide triphosphate hydrolases"/>
    <property type="match status" value="2"/>
</dbReference>
<dbReference type="InterPro" id="IPR036047">
    <property type="entry name" value="F-box-like_dom_sf"/>
</dbReference>
<keyword evidence="12" id="KW-1185">Reference proteome</keyword>
<feature type="compositionally biased region" description="Polar residues" evidence="9">
    <location>
        <begin position="36"/>
        <end position="45"/>
    </location>
</feature>
<evidence type="ECO:0000256" key="7">
    <source>
        <dbReference type="ARBA" id="ARBA00034808"/>
    </source>
</evidence>
<dbReference type="SUPFAM" id="SSF52540">
    <property type="entry name" value="P-loop containing nucleoside triphosphate hydrolases"/>
    <property type="match status" value="1"/>
</dbReference>
<dbReference type="SUPFAM" id="SSF81383">
    <property type="entry name" value="F-box domain"/>
    <property type="match status" value="1"/>
</dbReference>
<dbReference type="CTD" id="84893"/>
<dbReference type="PROSITE" id="PS50181">
    <property type="entry name" value="FBOX"/>
    <property type="match status" value="1"/>
</dbReference>
<dbReference type="PANTHER" id="PTHR11070:SF30">
    <property type="entry name" value="F-BOX DNA HELICASE 1"/>
    <property type="match status" value="1"/>
</dbReference>
<feature type="compositionally biased region" description="Polar residues" evidence="9">
    <location>
        <begin position="60"/>
        <end position="82"/>
    </location>
</feature>
<feature type="domain" description="F-box" evidence="10">
    <location>
        <begin position="602"/>
        <end position="651"/>
    </location>
</feature>
<comment type="catalytic activity">
    <reaction evidence="6">
        <text>Couples ATP hydrolysis with the unwinding of duplex DNA by translocating in the 3'-5' direction.</text>
        <dbReference type="EC" id="5.6.2.4"/>
    </reaction>
</comment>
<dbReference type="GO" id="GO:0003677">
    <property type="term" value="F:DNA binding"/>
    <property type="evidence" value="ECO:0007669"/>
    <property type="project" value="InterPro"/>
</dbReference>
<dbReference type="EC" id="5.6.2.4" evidence="7"/>
<dbReference type="GO" id="GO:0043138">
    <property type="term" value="F:3'-5' DNA helicase activity"/>
    <property type="evidence" value="ECO:0007669"/>
    <property type="project" value="UniProtKB-EC"/>
</dbReference>
<feature type="region of interest" description="Disordered" evidence="9">
    <location>
        <begin position="236"/>
        <end position="283"/>
    </location>
</feature>
<feature type="region of interest" description="Disordered" evidence="9">
    <location>
        <begin position="183"/>
        <end position="210"/>
    </location>
</feature>
<dbReference type="Proteomes" id="UP000887568">
    <property type="component" value="Unplaced"/>
</dbReference>
<evidence type="ECO:0000256" key="3">
    <source>
        <dbReference type="ARBA" id="ARBA00022806"/>
    </source>
</evidence>
<feature type="compositionally biased region" description="Basic and acidic residues" evidence="9">
    <location>
        <begin position="104"/>
        <end position="113"/>
    </location>
</feature>
<organism evidence="11 12">
    <name type="scientific">Patiria miniata</name>
    <name type="common">Bat star</name>
    <name type="synonym">Asterina miniata</name>
    <dbReference type="NCBI Taxonomy" id="46514"/>
    <lineage>
        <taxon>Eukaryota</taxon>
        <taxon>Metazoa</taxon>
        <taxon>Echinodermata</taxon>
        <taxon>Eleutherozoa</taxon>
        <taxon>Asterozoa</taxon>
        <taxon>Asteroidea</taxon>
        <taxon>Valvatacea</taxon>
        <taxon>Valvatida</taxon>
        <taxon>Asterinidae</taxon>
        <taxon>Patiria</taxon>
    </lineage>
</organism>
<dbReference type="EnsemblMetazoa" id="XM_038211887.1">
    <property type="protein sequence ID" value="XP_038067815.1"/>
    <property type="gene ID" value="LOC119737489"/>
</dbReference>
<evidence type="ECO:0000313" key="12">
    <source>
        <dbReference type="Proteomes" id="UP000887568"/>
    </source>
</evidence>
<evidence type="ECO:0000256" key="8">
    <source>
        <dbReference type="ARBA" id="ARBA00048988"/>
    </source>
</evidence>
<sequence length="1405" mass="156186">MEGWDPTDKSWADDDAAWPSNSNIVRSIKVERSDDSQLSAVSSHMGNDDAGPGLAGECSGPTQSHNSAHQASTSSLGSTIKVEQQGACQMPAAPSQPPSPNEQVESRHQDEIKPQVLSTDIQSRVFQSSEKPPPSSGSTTGTKRKQVHMDALDCSDLAQTEPGAMALTNPAVVRKSSLDSNKGLYPVLRPSRSLSQGNPQLQYVSPRTKKPSLRKFALSEKEMKSQSRIDSFITVSPRKKAATDDLSSEGKQCPGVASPTPSIAGHSSPAAASPFPKKNLNTQFATMGPSQSLLRDQVLRNTLPTHQQHRFAGPLLSHSASFPSSGTTRESNVVIHPPSQRTPTKEQPTNHQFSHQFRSQTSLVGHSPQHAFHPSSPGSVGRTVTKLYGRQCQSPCPSPAKSSKSTVESDIEEFMNDNSLDGVDFDLALTPPGPSPSKSVIHPPHQGTPIKEPPTKSQFSPQFQSQSSEVKGRRTKTSVYGRPNQSPCPSPAKSSKSTMESDIEEFMNNNSLDGVDFDLASTPPEPSPSKSVKSTVDEDMQAFENDSYFDSIDPELLDEGSVQSQPSTSQPQASNPPDTFGLLGDGPSPGCSESDGDDPRSVHGFDSLPLEVLERIFCFVPMMDIKLHLSLVCKRWNEIISKEDFMPWKKAYNRLRLNSLRDVPDQLNLISGDLETTEDTCLLALVRSMPKFKGRYSSSMDRDLQKHPKYDLAKDIMKSRAPELIENEAPNPWSTVCLLVLLSETVQDVSRILTFLLHQTASCTTMEVMECLYCIAAYLWKYRMTFKLNGGCHYRVYHALYLFENSHAAVPLPSEGSSDHGAVSRNRLPRHSMPPTHEQWRIINHDIERGKVVKIVAFAGTGKTSTLVKYAERRPDTSFLYVAFNKSVQTHATDIFPKNVTSKTTHSLAYNKVGFKYKNKLQASLNPFFVHKLLPARKHNELHWLRNANLVCKTIQRFCASADDYITTRHVPAEYSTYTQNGDVLVQERHYLDHTQKMQISNDASAAWDKMINEKNKEAKITHDVYLKLFQLKKPWYLDYDCILIDEAQDLTPAQQDILLNQPGSKILVGDPNQQIYSFRGATDAMRQVECETTLHLTQSFRFGTEIAYIANCLLERASRNSTGTKQMLIGTREPGRIDGEEVGKVAIITRSNITLFSEAVKIVEADNTTMLAFAGGIDRYGMDVILDIYQLLQPENKRGFIKNKYIYTQKNLPALKKYATDTENKDLLNKIRIAEMYNVRIPELIEKIRSRTKPETMADIVLSTAHQAKGLEFDTVKIADDFGISEARLSPLVVVDKDELNMVYVAITRARKSLVLNNSLMKFIGEQPTWEKFAYPAPAMLRDRVGSQDPNICVECREQIPGNCVMLLRKNARKVAYPTVSRAGGLLCLECSLQMYPALHCILG</sequence>
<evidence type="ECO:0000256" key="1">
    <source>
        <dbReference type="ARBA" id="ARBA00022741"/>
    </source>
</evidence>
<evidence type="ECO:0000313" key="11">
    <source>
        <dbReference type="EnsemblMetazoa" id="XP_038067815.1"/>
    </source>
</evidence>
<evidence type="ECO:0000256" key="6">
    <source>
        <dbReference type="ARBA" id="ARBA00034617"/>
    </source>
</evidence>
<feature type="region of interest" description="Disordered" evidence="9">
    <location>
        <begin position="558"/>
        <end position="602"/>
    </location>
</feature>
<feature type="compositionally biased region" description="Low complexity" evidence="9">
    <location>
        <begin position="391"/>
        <end position="405"/>
    </location>
</feature>
<dbReference type="GeneID" id="119737489"/>
<feature type="compositionally biased region" description="Polar residues" evidence="9">
    <location>
        <begin position="192"/>
        <end position="205"/>
    </location>
</feature>
<keyword evidence="4" id="KW-0067">ATP-binding</keyword>
<dbReference type="SMART" id="SM00256">
    <property type="entry name" value="FBOX"/>
    <property type="match status" value="1"/>
</dbReference>
<dbReference type="InterPro" id="IPR014017">
    <property type="entry name" value="DNA_helicase_UvrD-like_C"/>
</dbReference>
<dbReference type="Pfam" id="PF13361">
    <property type="entry name" value="UvrD_C"/>
    <property type="match status" value="1"/>
</dbReference>
<dbReference type="GO" id="GO:0031297">
    <property type="term" value="P:replication fork processing"/>
    <property type="evidence" value="ECO:0007669"/>
    <property type="project" value="TreeGrafter"/>
</dbReference>
<dbReference type="GO" id="GO:0000724">
    <property type="term" value="P:double-strand break repair via homologous recombination"/>
    <property type="evidence" value="ECO:0007669"/>
    <property type="project" value="TreeGrafter"/>
</dbReference>
<evidence type="ECO:0000256" key="4">
    <source>
        <dbReference type="ARBA" id="ARBA00022840"/>
    </source>
</evidence>
<dbReference type="Pfam" id="PF00580">
    <property type="entry name" value="UvrD-helicase"/>
    <property type="match status" value="1"/>
</dbReference>
<feature type="compositionally biased region" description="Polar residues" evidence="9">
    <location>
        <begin position="116"/>
        <end position="141"/>
    </location>
</feature>
<dbReference type="PANTHER" id="PTHR11070">
    <property type="entry name" value="UVRD / RECB / PCRA DNA HELICASE FAMILY MEMBER"/>
    <property type="match status" value="1"/>
</dbReference>
<dbReference type="InterPro" id="IPR014016">
    <property type="entry name" value="UvrD-like_ATP-bd"/>
</dbReference>
<dbReference type="GO" id="GO:0005634">
    <property type="term" value="C:nucleus"/>
    <property type="evidence" value="ECO:0007669"/>
    <property type="project" value="TreeGrafter"/>
</dbReference>
<evidence type="ECO:0000256" key="9">
    <source>
        <dbReference type="SAM" id="MobiDB-lite"/>
    </source>
</evidence>
<dbReference type="InterPro" id="IPR000212">
    <property type="entry name" value="DNA_helicase_UvrD/REP"/>
</dbReference>
<dbReference type="OrthoDB" id="1470711at2759"/>
<feature type="compositionally biased region" description="Low complexity" evidence="9">
    <location>
        <begin position="563"/>
        <end position="577"/>
    </location>
</feature>
<name>A0A914AUR0_PATMI</name>
<protein>
    <recommendedName>
        <fullName evidence="7">DNA 3'-5' helicase</fullName>
        <ecNumber evidence="7">5.6.2.4</ecNumber>
    </recommendedName>
</protein>
<keyword evidence="5" id="KW-0413">Isomerase</keyword>